<dbReference type="AlphaFoldDB" id="A0AAN6Q9A2"/>
<feature type="compositionally biased region" description="Polar residues" evidence="1">
    <location>
        <begin position="232"/>
        <end position="255"/>
    </location>
</feature>
<gene>
    <name evidence="2" type="ORF">N658DRAFT_138084</name>
</gene>
<evidence type="ECO:0000313" key="2">
    <source>
        <dbReference type="EMBL" id="KAK4105939.1"/>
    </source>
</evidence>
<dbReference type="Proteomes" id="UP001305647">
    <property type="component" value="Unassembled WGS sequence"/>
</dbReference>
<reference evidence="2" key="1">
    <citation type="journal article" date="2023" name="Mol. Phylogenet. Evol.">
        <title>Genome-scale phylogeny and comparative genomics of the fungal order Sordariales.</title>
        <authorList>
            <person name="Hensen N."/>
            <person name="Bonometti L."/>
            <person name="Westerberg I."/>
            <person name="Brannstrom I.O."/>
            <person name="Guillou S."/>
            <person name="Cros-Aarteil S."/>
            <person name="Calhoun S."/>
            <person name="Haridas S."/>
            <person name="Kuo A."/>
            <person name="Mondo S."/>
            <person name="Pangilinan J."/>
            <person name="Riley R."/>
            <person name="LaButti K."/>
            <person name="Andreopoulos B."/>
            <person name="Lipzen A."/>
            <person name="Chen C."/>
            <person name="Yan M."/>
            <person name="Daum C."/>
            <person name="Ng V."/>
            <person name="Clum A."/>
            <person name="Steindorff A."/>
            <person name="Ohm R.A."/>
            <person name="Martin F."/>
            <person name="Silar P."/>
            <person name="Natvig D.O."/>
            <person name="Lalanne C."/>
            <person name="Gautier V."/>
            <person name="Ament-Velasquez S.L."/>
            <person name="Kruys A."/>
            <person name="Hutchinson M.I."/>
            <person name="Powell A.J."/>
            <person name="Barry K."/>
            <person name="Miller A.N."/>
            <person name="Grigoriev I.V."/>
            <person name="Debuchy R."/>
            <person name="Gladieux P."/>
            <person name="Hiltunen Thoren M."/>
            <person name="Johannesson H."/>
        </authorList>
    </citation>
    <scope>NUCLEOTIDE SEQUENCE</scope>
    <source>
        <strain evidence="2">CBS 757.83</strain>
    </source>
</reference>
<evidence type="ECO:0000256" key="1">
    <source>
        <dbReference type="SAM" id="MobiDB-lite"/>
    </source>
</evidence>
<sequence>MATRFEKLDKQLDRLGELFSKMKRSADSQEADVAMDRPATPDSMDVDEYKPTFEIFQKKPGDKYPEPSFIRPTSSRMEAREEVLFMSYSTRRARSLPESPSLPRLAIPEVHTNGVYTNGNLAVPGTPDSCPPIPPRYSSLYSPMKASISQPSSPLHLSSSRDDVLSELMDFSFSTAATKAKDGSPSGRRLRPVSKSPTRPNSLSGSPMAQVDRKRSPRCGQDTLAVREQEQARQYNSRTLAPSQQDNQCLMTTSPRYPGSISLPVSVPESGLEKPDAGQEGSQRGRSMSISMTAGIMRASEALHKSASLPRLLIARTPSSRQRLKEPSLTDFLALSDDDIADGQSSASKPPSVALPPHPAQGFAPRLPRDTTSLLTLSPPLASRPLAAAAFEAARIATKYQFDLVYVVNLWPSHMSRPTRSSPLSPFYGTPIATSPARSTPPSPPATPVSHASGYGSGFESRTTPPGCGSDSGMSGRLLAAYGLQSIEYPFRICVPVHQKVLRTQGWLEYRDDSGSRDVLARGYSCSFCTGYSPARGPEAEAVTTPDGKRRKLKDNPPNRGIVFAAFRKPHEDGTLVCSDANELAAIHKDAEALVDMLIDMDKTHRQRRAPVTGMPRRCVGGPKSRLVRPRAPLAAL</sequence>
<feature type="region of interest" description="Disordered" evidence="1">
    <location>
        <begin position="177"/>
        <end position="218"/>
    </location>
</feature>
<feature type="region of interest" description="Disordered" evidence="1">
    <location>
        <begin position="416"/>
        <end position="471"/>
    </location>
</feature>
<reference evidence="2" key="2">
    <citation type="submission" date="2023-05" db="EMBL/GenBank/DDBJ databases">
        <authorList>
            <consortium name="Lawrence Berkeley National Laboratory"/>
            <person name="Steindorff A."/>
            <person name="Hensen N."/>
            <person name="Bonometti L."/>
            <person name="Westerberg I."/>
            <person name="Brannstrom I.O."/>
            <person name="Guillou S."/>
            <person name="Cros-Aarteil S."/>
            <person name="Calhoun S."/>
            <person name="Haridas S."/>
            <person name="Kuo A."/>
            <person name="Mondo S."/>
            <person name="Pangilinan J."/>
            <person name="Riley R."/>
            <person name="Labutti K."/>
            <person name="Andreopoulos B."/>
            <person name="Lipzen A."/>
            <person name="Chen C."/>
            <person name="Yanf M."/>
            <person name="Daum C."/>
            <person name="Ng V."/>
            <person name="Clum A."/>
            <person name="Ohm R."/>
            <person name="Martin F."/>
            <person name="Silar P."/>
            <person name="Natvig D."/>
            <person name="Lalanne C."/>
            <person name="Gautier V."/>
            <person name="Ament-Velasquez S.L."/>
            <person name="Kruys A."/>
            <person name="Hutchinson M.I."/>
            <person name="Powell A.J."/>
            <person name="Barry K."/>
            <person name="Miller A.N."/>
            <person name="Grigoriev I.V."/>
            <person name="Debuchy R."/>
            <person name="Gladieux P."/>
            <person name="Thoren M.H."/>
            <person name="Johannesson H."/>
        </authorList>
    </citation>
    <scope>NUCLEOTIDE SEQUENCE</scope>
    <source>
        <strain evidence="2">CBS 757.83</strain>
    </source>
</reference>
<organism evidence="2 3">
    <name type="scientific">Parathielavia hyrcaniae</name>
    <dbReference type="NCBI Taxonomy" id="113614"/>
    <lineage>
        <taxon>Eukaryota</taxon>
        <taxon>Fungi</taxon>
        <taxon>Dikarya</taxon>
        <taxon>Ascomycota</taxon>
        <taxon>Pezizomycotina</taxon>
        <taxon>Sordariomycetes</taxon>
        <taxon>Sordariomycetidae</taxon>
        <taxon>Sordariales</taxon>
        <taxon>Chaetomiaceae</taxon>
        <taxon>Parathielavia</taxon>
    </lineage>
</organism>
<comment type="caution">
    <text evidence="2">The sequence shown here is derived from an EMBL/GenBank/DDBJ whole genome shotgun (WGS) entry which is preliminary data.</text>
</comment>
<dbReference type="EMBL" id="MU863625">
    <property type="protein sequence ID" value="KAK4105939.1"/>
    <property type="molecule type" value="Genomic_DNA"/>
</dbReference>
<evidence type="ECO:0000313" key="3">
    <source>
        <dbReference type="Proteomes" id="UP001305647"/>
    </source>
</evidence>
<protein>
    <submittedName>
        <fullName evidence="2">Uncharacterized protein</fullName>
    </submittedName>
</protein>
<proteinExistence type="predicted"/>
<keyword evidence="3" id="KW-1185">Reference proteome</keyword>
<feature type="compositionally biased region" description="Polar residues" evidence="1">
    <location>
        <begin position="195"/>
        <end position="207"/>
    </location>
</feature>
<feature type="region of interest" description="Disordered" evidence="1">
    <location>
        <begin position="22"/>
        <end position="49"/>
    </location>
</feature>
<name>A0AAN6Q9A2_9PEZI</name>
<accession>A0AAN6Q9A2</accession>
<feature type="region of interest" description="Disordered" evidence="1">
    <location>
        <begin position="231"/>
        <end position="287"/>
    </location>
</feature>